<dbReference type="GO" id="GO:0016747">
    <property type="term" value="F:acyltransferase activity, transferring groups other than amino-acyl groups"/>
    <property type="evidence" value="ECO:0007669"/>
    <property type="project" value="InterPro"/>
</dbReference>
<organism evidence="3 4">
    <name type="scientific">Methylocella tundrae</name>
    <dbReference type="NCBI Taxonomy" id="227605"/>
    <lineage>
        <taxon>Bacteria</taxon>
        <taxon>Pseudomonadati</taxon>
        <taxon>Pseudomonadota</taxon>
        <taxon>Alphaproteobacteria</taxon>
        <taxon>Hyphomicrobiales</taxon>
        <taxon>Beijerinckiaceae</taxon>
        <taxon>Methylocella</taxon>
    </lineage>
</organism>
<feature type="transmembrane region" description="Helical" evidence="1">
    <location>
        <begin position="238"/>
        <end position="255"/>
    </location>
</feature>
<protein>
    <submittedName>
        <fullName evidence="3">Acetyltransferase, fucose-4-O-acetylase</fullName>
    </submittedName>
</protein>
<feature type="transmembrane region" description="Helical" evidence="1">
    <location>
        <begin position="300"/>
        <end position="323"/>
    </location>
</feature>
<feature type="transmembrane region" description="Helical" evidence="1">
    <location>
        <begin position="214"/>
        <end position="232"/>
    </location>
</feature>
<sequence length="337" mass="38436">MSISDQRRDWLDDIERLKGLMIILVVWGHCYDPNLPDWALGLRHAIYAFHMPVFMFLSGYVYIHVKAHLLRSSYGVYVLKRAKRLLVPFFAMAAIIIAGKIASQSFVVVNKPINDVAASVWHLFIHTEQSPVLFVWYLFVLFAISIMVPILSRGQRWGLAALGVASVLLHIAHVEMFYSGIVLDYLYLNRIIMYFVFFMYGALACEYRDRWINFVGKAWLAALVLFVLLQFAAWESEWRYLLVGCTAVVLFHGLMRSKAQEALGFLTFFGRNALVIYLLNLIFVGAVRGIYTKYLSPHDYAMGLLLSSTALGVFGPIIVKYAIFSVRPLRPLAVAME</sequence>
<name>A0A8B6M982_METTU</name>
<dbReference type="RefSeq" id="WP_174513221.1">
    <property type="nucleotide sequence ID" value="NZ_CABFMQ020000097.1"/>
</dbReference>
<feature type="transmembrane region" description="Helical" evidence="1">
    <location>
        <begin position="159"/>
        <end position="181"/>
    </location>
</feature>
<dbReference type="AlphaFoldDB" id="A0A8B6M982"/>
<keyword evidence="4" id="KW-1185">Reference proteome</keyword>
<dbReference type="PANTHER" id="PTHR37312:SF1">
    <property type="entry name" value="MEMBRANE-BOUND ACYLTRANSFERASE YKRP-RELATED"/>
    <property type="match status" value="1"/>
</dbReference>
<keyword evidence="1" id="KW-1133">Transmembrane helix</keyword>
<keyword evidence="1" id="KW-0812">Transmembrane</keyword>
<keyword evidence="3" id="KW-0808">Transferase</keyword>
<gene>
    <name evidence="3" type="ORF">MPC4_390011</name>
</gene>
<feature type="transmembrane region" description="Helical" evidence="1">
    <location>
        <begin position="45"/>
        <end position="65"/>
    </location>
</feature>
<feature type="transmembrane region" description="Helical" evidence="1">
    <location>
        <begin position="134"/>
        <end position="152"/>
    </location>
</feature>
<dbReference type="PANTHER" id="PTHR37312">
    <property type="entry name" value="MEMBRANE-BOUND ACYLTRANSFERASE YKRP-RELATED"/>
    <property type="match status" value="1"/>
</dbReference>
<accession>A0A8B6M982</accession>
<feature type="transmembrane region" description="Helical" evidence="1">
    <location>
        <begin position="85"/>
        <end position="102"/>
    </location>
</feature>
<dbReference type="InterPro" id="IPR052734">
    <property type="entry name" value="Nod_factor_acetyltransferase"/>
</dbReference>
<reference evidence="3 4" key="1">
    <citation type="submission" date="2019-05" db="EMBL/GenBank/DDBJ databases">
        <authorList>
            <person name="Farhan Ul Haque M."/>
        </authorList>
    </citation>
    <scope>NUCLEOTIDE SEQUENCE [LARGE SCALE GENOMIC DNA]</scope>
    <source>
        <strain evidence="3">2</strain>
    </source>
</reference>
<dbReference type="Pfam" id="PF01757">
    <property type="entry name" value="Acyl_transf_3"/>
    <property type="match status" value="1"/>
</dbReference>
<proteinExistence type="predicted"/>
<evidence type="ECO:0000256" key="1">
    <source>
        <dbReference type="SAM" id="Phobius"/>
    </source>
</evidence>
<evidence type="ECO:0000313" key="3">
    <source>
        <dbReference type="EMBL" id="VTZ51402.1"/>
    </source>
</evidence>
<dbReference type="Proteomes" id="UP000485880">
    <property type="component" value="Unassembled WGS sequence"/>
</dbReference>
<feature type="transmembrane region" description="Helical" evidence="1">
    <location>
        <begin position="187"/>
        <end position="207"/>
    </location>
</feature>
<keyword evidence="1" id="KW-0472">Membrane</keyword>
<feature type="domain" description="Acyltransferase 3" evidence="2">
    <location>
        <begin position="13"/>
        <end position="313"/>
    </location>
</feature>
<dbReference type="InterPro" id="IPR002656">
    <property type="entry name" value="Acyl_transf_3_dom"/>
</dbReference>
<evidence type="ECO:0000313" key="4">
    <source>
        <dbReference type="Proteomes" id="UP000485880"/>
    </source>
</evidence>
<evidence type="ECO:0000259" key="2">
    <source>
        <dbReference type="Pfam" id="PF01757"/>
    </source>
</evidence>
<dbReference type="EMBL" id="CABFMQ020000097">
    <property type="protein sequence ID" value="VTZ51402.1"/>
    <property type="molecule type" value="Genomic_DNA"/>
</dbReference>
<feature type="transmembrane region" description="Helical" evidence="1">
    <location>
        <begin position="262"/>
        <end position="288"/>
    </location>
</feature>
<comment type="caution">
    <text evidence="3">The sequence shown here is derived from an EMBL/GenBank/DDBJ whole genome shotgun (WGS) entry which is preliminary data.</text>
</comment>